<sequence>MTRYFFHTGDGDQFIEDSEGAEMSDLATAREEAIKAAREMLAEKVLAGERIDGQVFEIVAGTGRLVETILSNLS</sequence>
<gene>
    <name evidence="2" type="ORF">B5K06_25985</name>
</gene>
<evidence type="ECO:0000313" key="2">
    <source>
        <dbReference type="EMBL" id="RDJ05269.1"/>
    </source>
</evidence>
<dbReference type="Proteomes" id="UP000254939">
    <property type="component" value="Unassembled WGS sequence"/>
</dbReference>
<organism evidence="2 3">
    <name type="scientific">Rhizobium grahamii</name>
    <dbReference type="NCBI Taxonomy" id="1120045"/>
    <lineage>
        <taxon>Bacteria</taxon>
        <taxon>Pseudomonadati</taxon>
        <taxon>Pseudomonadota</taxon>
        <taxon>Alphaproteobacteria</taxon>
        <taxon>Hyphomicrobiales</taxon>
        <taxon>Rhizobiaceae</taxon>
        <taxon>Rhizobium/Agrobacterium group</taxon>
        <taxon>Rhizobium</taxon>
    </lineage>
</organism>
<dbReference type="Pfam" id="PF21834">
    <property type="entry name" value="DUF6894"/>
    <property type="match status" value="1"/>
</dbReference>
<dbReference type="InterPro" id="IPR054189">
    <property type="entry name" value="DUF6894"/>
</dbReference>
<reference evidence="2 3" key="1">
    <citation type="submission" date="2017-03" db="EMBL/GenBank/DDBJ databases">
        <title>Genome analysis of Rhizobial strains effectives or ineffectives for nitrogen fixation isolated from bean seeds.</title>
        <authorList>
            <person name="Peralta H."/>
            <person name="Aguilar-Vera A."/>
            <person name="Mora Y."/>
            <person name="Vargas-Lagunas C."/>
            <person name="Girard L."/>
            <person name="Mora J."/>
        </authorList>
    </citation>
    <scope>NUCLEOTIDE SEQUENCE [LARGE SCALE GENOMIC DNA]</scope>
    <source>
        <strain evidence="2 3">CCGM3</strain>
    </source>
</reference>
<name>A0A370KHX8_9HYPH</name>
<proteinExistence type="predicted"/>
<feature type="domain" description="DUF6894" evidence="1">
    <location>
        <begin position="3"/>
        <end position="68"/>
    </location>
</feature>
<dbReference type="AlphaFoldDB" id="A0A370KHX8"/>
<accession>A0A370KHX8</accession>
<protein>
    <recommendedName>
        <fullName evidence="1">DUF6894 domain-containing protein</fullName>
    </recommendedName>
</protein>
<dbReference type="EMBL" id="NAAC01000032">
    <property type="protein sequence ID" value="RDJ05269.1"/>
    <property type="molecule type" value="Genomic_DNA"/>
</dbReference>
<evidence type="ECO:0000313" key="3">
    <source>
        <dbReference type="Proteomes" id="UP000254939"/>
    </source>
</evidence>
<evidence type="ECO:0000259" key="1">
    <source>
        <dbReference type="Pfam" id="PF21834"/>
    </source>
</evidence>
<dbReference type="OrthoDB" id="8021130at2"/>
<comment type="caution">
    <text evidence="2">The sequence shown here is derived from an EMBL/GenBank/DDBJ whole genome shotgun (WGS) entry which is preliminary data.</text>
</comment>